<keyword evidence="3" id="KW-1185">Reference proteome</keyword>
<sequence length="100" mass="10163">MNGESASTIRRYDWADVSPSVAVVETLSVAMGVDAIDVPTLNDALDTDALDAICANGAQAIELTLSFVHAGHDVTVLGDGTVIVGPSDEHAPSANLSAGE</sequence>
<dbReference type="AlphaFoldDB" id="A0ABD5UJ07"/>
<evidence type="ECO:0000313" key="2">
    <source>
        <dbReference type="EMBL" id="MFC6889439.1"/>
    </source>
</evidence>
<feature type="domain" description="Halobacterial output" evidence="1">
    <location>
        <begin position="17"/>
        <end position="85"/>
    </location>
</feature>
<name>A0ABD5UJ07_9EURY</name>
<evidence type="ECO:0000313" key="3">
    <source>
        <dbReference type="Proteomes" id="UP001596333"/>
    </source>
</evidence>
<dbReference type="RefSeq" id="WP_379768246.1">
    <property type="nucleotide sequence ID" value="NZ_JBHSXI010000011.1"/>
</dbReference>
<accession>A0ABD5UJ07</accession>
<proteinExistence type="predicted"/>
<comment type="caution">
    <text evidence="2">The sequence shown here is derived from an EMBL/GenBank/DDBJ whole genome shotgun (WGS) entry which is preliminary data.</text>
</comment>
<reference evidence="2 3" key="1">
    <citation type="journal article" date="2019" name="Int. J. Syst. Evol. Microbiol.">
        <title>The Global Catalogue of Microorganisms (GCM) 10K type strain sequencing project: providing services to taxonomists for standard genome sequencing and annotation.</title>
        <authorList>
            <consortium name="The Broad Institute Genomics Platform"/>
            <consortium name="The Broad Institute Genome Sequencing Center for Infectious Disease"/>
            <person name="Wu L."/>
            <person name="Ma J."/>
        </authorList>
    </citation>
    <scope>NUCLEOTIDE SEQUENCE [LARGE SCALE GENOMIC DNA]</scope>
    <source>
        <strain evidence="2 3">Y73</strain>
    </source>
</reference>
<dbReference type="EMBL" id="JBHSXI010000011">
    <property type="protein sequence ID" value="MFC6889439.1"/>
    <property type="molecule type" value="Genomic_DNA"/>
</dbReference>
<dbReference type="InterPro" id="IPR040624">
    <property type="entry name" value="HalOD1"/>
</dbReference>
<organism evidence="2 3">
    <name type="scientific">Halorubrum trueperi</name>
    <dbReference type="NCBI Taxonomy" id="2004704"/>
    <lineage>
        <taxon>Archaea</taxon>
        <taxon>Methanobacteriati</taxon>
        <taxon>Methanobacteriota</taxon>
        <taxon>Stenosarchaea group</taxon>
        <taxon>Halobacteria</taxon>
        <taxon>Halobacteriales</taxon>
        <taxon>Haloferacaceae</taxon>
        <taxon>Halorubrum</taxon>
    </lineage>
</organism>
<protein>
    <submittedName>
        <fullName evidence="2">HalOD1 output domain-containing protein</fullName>
    </submittedName>
</protein>
<dbReference type="Proteomes" id="UP001596333">
    <property type="component" value="Unassembled WGS sequence"/>
</dbReference>
<evidence type="ECO:0000259" key="1">
    <source>
        <dbReference type="Pfam" id="PF18545"/>
    </source>
</evidence>
<gene>
    <name evidence="2" type="ORF">ACFQEY_10490</name>
</gene>
<dbReference type="Pfam" id="PF18545">
    <property type="entry name" value="HalOD1"/>
    <property type="match status" value="1"/>
</dbReference>